<feature type="region of interest" description="Disordered" evidence="1">
    <location>
        <begin position="125"/>
        <end position="144"/>
    </location>
</feature>
<dbReference type="Proteomes" id="UP000280696">
    <property type="component" value="Unassembled WGS sequence"/>
</dbReference>
<name>A0A3A9B492_9FIRM</name>
<reference evidence="2 3" key="1">
    <citation type="submission" date="2018-09" db="EMBL/GenBank/DDBJ databases">
        <title>Murine metabolic-syndrome-specific gut microbial biobank.</title>
        <authorList>
            <person name="Liu C."/>
        </authorList>
    </citation>
    <scope>NUCLEOTIDE SEQUENCE [LARGE SCALE GENOMIC DNA]</scope>
    <source>
        <strain evidence="2 3">0.1xD8-82</strain>
    </source>
</reference>
<accession>A0A3A9B492</accession>
<dbReference type="OrthoDB" id="2061035at2"/>
<evidence type="ECO:0000313" key="2">
    <source>
        <dbReference type="EMBL" id="RKI93575.1"/>
    </source>
</evidence>
<keyword evidence="3" id="KW-1185">Reference proteome</keyword>
<dbReference type="EMBL" id="RAYQ01000002">
    <property type="protein sequence ID" value="RKI93575.1"/>
    <property type="molecule type" value="Genomic_DNA"/>
</dbReference>
<organism evidence="2 3">
    <name type="scientific">Parablautia intestinalis</name>
    <dbReference type="NCBI Taxonomy" id="2320100"/>
    <lineage>
        <taxon>Bacteria</taxon>
        <taxon>Bacillati</taxon>
        <taxon>Bacillota</taxon>
        <taxon>Clostridia</taxon>
        <taxon>Lachnospirales</taxon>
        <taxon>Lachnospiraceae</taxon>
        <taxon>Parablautia</taxon>
    </lineage>
</organism>
<evidence type="ECO:0000256" key="1">
    <source>
        <dbReference type="SAM" id="MobiDB-lite"/>
    </source>
</evidence>
<gene>
    <name evidence="2" type="ORF">D7V94_02440</name>
</gene>
<evidence type="ECO:0000313" key="3">
    <source>
        <dbReference type="Proteomes" id="UP000280696"/>
    </source>
</evidence>
<dbReference type="AlphaFoldDB" id="A0A3A9B492"/>
<protein>
    <submittedName>
        <fullName evidence="2">Stage III sporulation protein AG</fullName>
    </submittedName>
</protein>
<comment type="caution">
    <text evidence="2">The sequence shown here is derived from an EMBL/GenBank/DDBJ whole genome shotgun (WGS) entry which is preliminary data.</text>
</comment>
<proteinExistence type="predicted"/>
<sequence length="214" mass="22954">MQEKESSKKLKMKFTKDNFVIMLLCGVLLLVIAWPTEKKGGKEPSQSVQLDSENAILNLRSESASNAGNMHSAAGSGDTILSYASFLEESLEELLCTIEGVGRVQVMVTLESSGEAIVEKDLNTERNGTTEVDSAGGSRNTTDISSSEQTIYLKGQGSEDTPYIKKILSPKVEGVVVSAEGGGNAQIVQNITEAIQALFGIEAHKIKIVKMISQ</sequence>
<dbReference type="RefSeq" id="WP_120466446.1">
    <property type="nucleotide sequence ID" value="NZ_RAYQ01000002.1"/>
</dbReference>